<sequence>MPGPLKTTDDIVAQGPPATDLAALGLAPETPAKTLSAAVTKPVPVSVDVGNMVAFDDNVIYPEQYVADGFIKQLARDATQALVNAIFSLPRRTASQAAGQFGEGAPCVFLPAGTTRLPRAMPLPSQKLMTRWEKFAQAKGIKKQKKDRTEYDPVSRKWVPRTGYKGNVIPKDQIASDWIVEVPDGALPGKDGRDAGDALRAAPKAAKKANVEKNKMQQRRNVEESMAMRAGSNPRLIRQQQVAARLNRVKSSTASLGVFDEQLAGEDKVKPKGKKREFASNSDLSGDRDRLRSMAHKVATGEGMPHTTGWKAQQKKRELNVTKAVKAVHQDSDRANTLRREIDQTERESSLRAKKRARR</sequence>
<evidence type="ECO:0000313" key="7">
    <source>
        <dbReference type="EMBL" id="RKP02852.1"/>
    </source>
</evidence>
<evidence type="ECO:0000256" key="4">
    <source>
        <dbReference type="ARBA" id="ARBA00023242"/>
    </source>
</evidence>
<dbReference type="InterPro" id="IPR007023">
    <property type="entry name" value="Ribosom_reg"/>
</dbReference>
<dbReference type="AlphaFoldDB" id="A0A4P9XBT2"/>
<gene>
    <name evidence="7" type="ORF">CXG81DRAFT_24452</name>
</gene>
<dbReference type="GO" id="GO:0042254">
    <property type="term" value="P:ribosome biogenesis"/>
    <property type="evidence" value="ECO:0007669"/>
    <property type="project" value="UniProtKB-KW"/>
</dbReference>
<feature type="region of interest" description="Disordered" evidence="6">
    <location>
        <begin position="267"/>
        <end position="287"/>
    </location>
</feature>
<dbReference type="STRING" id="1555241.A0A4P9XBT2"/>
<dbReference type="Pfam" id="PF04939">
    <property type="entry name" value="RRS1"/>
    <property type="match status" value="1"/>
</dbReference>
<evidence type="ECO:0000313" key="8">
    <source>
        <dbReference type="Proteomes" id="UP000274922"/>
    </source>
</evidence>
<feature type="region of interest" description="Disordered" evidence="6">
    <location>
        <begin position="325"/>
        <end position="359"/>
    </location>
</feature>
<name>A0A4P9XBT2_9FUNG</name>
<evidence type="ECO:0000256" key="6">
    <source>
        <dbReference type="SAM" id="MobiDB-lite"/>
    </source>
</evidence>
<comment type="similarity">
    <text evidence="2 5">Belongs to the RRS1 family.</text>
</comment>
<keyword evidence="4 5" id="KW-0539">Nucleus</keyword>
<proteinExistence type="inferred from homology"/>
<dbReference type="GO" id="GO:0005634">
    <property type="term" value="C:nucleus"/>
    <property type="evidence" value="ECO:0007669"/>
    <property type="project" value="UniProtKB-SubCell"/>
</dbReference>
<evidence type="ECO:0000256" key="2">
    <source>
        <dbReference type="ARBA" id="ARBA00010077"/>
    </source>
</evidence>
<feature type="compositionally biased region" description="Basic and acidic residues" evidence="6">
    <location>
        <begin position="328"/>
        <end position="351"/>
    </location>
</feature>
<evidence type="ECO:0000256" key="1">
    <source>
        <dbReference type="ARBA" id="ARBA00004123"/>
    </source>
</evidence>
<keyword evidence="8" id="KW-1185">Reference proteome</keyword>
<reference evidence="8" key="1">
    <citation type="journal article" date="2018" name="Nat. Microbiol.">
        <title>Leveraging single-cell genomics to expand the fungal tree of life.</title>
        <authorList>
            <person name="Ahrendt S.R."/>
            <person name="Quandt C.A."/>
            <person name="Ciobanu D."/>
            <person name="Clum A."/>
            <person name="Salamov A."/>
            <person name="Andreopoulos B."/>
            <person name="Cheng J.F."/>
            <person name="Woyke T."/>
            <person name="Pelin A."/>
            <person name="Henrissat B."/>
            <person name="Reynolds N.K."/>
            <person name="Benny G.L."/>
            <person name="Smith M.E."/>
            <person name="James T.Y."/>
            <person name="Grigoriev I.V."/>
        </authorList>
    </citation>
    <scope>NUCLEOTIDE SEQUENCE [LARGE SCALE GENOMIC DNA]</scope>
    <source>
        <strain evidence="8">ATCC 52028</strain>
    </source>
</reference>
<organism evidence="7 8">
    <name type="scientific">Caulochytrium protostelioides</name>
    <dbReference type="NCBI Taxonomy" id="1555241"/>
    <lineage>
        <taxon>Eukaryota</taxon>
        <taxon>Fungi</taxon>
        <taxon>Fungi incertae sedis</taxon>
        <taxon>Chytridiomycota</taxon>
        <taxon>Chytridiomycota incertae sedis</taxon>
        <taxon>Chytridiomycetes</taxon>
        <taxon>Caulochytriales</taxon>
        <taxon>Caulochytriaceae</taxon>
        <taxon>Caulochytrium</taxon>
    </lineage>
</organism>
<comment type="subcellular location">
    <subcellularLocation>
        <location evidence="1 5">Nucleus</location>
    </subcellularLocation>
</comment>
<protein>
    <recommendedName>
        <fullName evidence="5">Ribosome biogenesis regulatory protein</fullName>
    </recommendedName>
</protein>
<comment type="function">
    <text evidence="5">Involved in ribosomal large subunit assembly.</text>
</comment>
<evidence type="ECO:0000256" key="5">
    <source>
        <dbReference type="RuleBase" id="RU364132"/>
    </source>
</evidence>
<evidence type="ECO:0000256" key="3">
    <source>
        <dbReference type="ARBA" id="ARBA00022517"/>
    </source>
</evidence>
<keyword evidence="3 5" id="KW-0690">Ribosome biogenesis</keyword>
<dbReference type="OrthoDB" id="28455at2759"/>
<dbReference type="Proteomes" id="UP000274922">
    <property type="component" value="Unassembled WGS sequence"/>
</dbReference>
<dbReference type="EMBL" id="ML014133">
    <property type="protein sequence ID" value="RKP02852.1"/>
    <property type="molecule type" value="Genomic_DNA"/>
</dbReference>
<accession>A0A4P9XBT2</accession>